<organism evidence="4 5">
    <name type="scientific">Chlamydomonas schloesseri</name>
    <dbReference type="NCBI Taxonomy" id="2026947"/>
    <lineage>
        <taxon>Eukaryota</taxon>
        <taxon>Viridiplantae</taxon>
        <taxon>Chlorophyta</taxon>
        <taxon>core chlorophytes</taxon>
        <taxon>Chlorophyceae</taxon>
        <taxon>CS clade</taxon>
        <taxon>Chlamydomonadales</taxon>
        <taxon>Chlamydomonadaceae</taxon>
        <taxon>Chlamydomonas</taxon>
    </lineage>
</organism>
<evidence type="ECO:0000313" key="4">
    <source>
        <dbReference type="EMBL" id="KAG2448061.1"/>
    </source>
</evidence>
<evidence type="ECO:0000256" key="2">
    <source>
        <dbReference type="SAM" id="SignalP"/>
    </source>
</evidence>
<dbReference type="InterPro" id="IPR008972">
    <property type="entry name" value="Cupredoxin"/>
</dbReference>
<keyword evidence="2" id="KW-0732">Signal</keyword>
<dbReference type="InterPro" id="IPR003245">
    <property type="entry name" value="Phytocyanin_dom"/>
</dbReference>
<dbReference type="PANTHER" id="PTHR33021:SF339">
    <property type="entry name" value="OS07G0570600 PROTEIN"/>
    <property type="match status" value="1"/>
</dbReference>
<dbReference type="Pfam" id="PF02298">
    <property type="entry name" value="Cu_bind_like"/>
    <property type="match status" value="1"/>
</dbReference>
<evidence type="ECO:0000313" key="5">
    <source>
        <dbReference type="Proteomes" id="UP000613740"/>
    </source>
</evidence>
<sequence>MRASIAIVLALAAFVATNAAQYNVTWADDGNPLDLSVNCSDVVQFSWGPRHELEQSRGYGCGRPTIRNFGEGVGIVAPLVFANPGTYTFACNINDHCTSGKQLAKVHVGACATPKNTITWGYRRDNASYAAIELTCGETLTFTWASGRHDVAEVEKADCVSPTIAYFGNGTRFENGTYMPPAATGSVSITYNKAGKHHYKCDVPNHCSVGRMLLTVDVTCPHTASPPRRRSPPPRKWVQWP</sequence>
<gene>
    <name evidence="4" type="ORF">HYH02_007088</name>
</gene>
<dbReference type="Proteomes" id="UP000613740">
    <property type="component" value="Unassembled WGS sequence"/>
</dbReference>
<dbReference type="EMBL" id="JAEHOD010000019">
    <property type="protein sequence ID" value="KAG2448061.1"/>
    <property type="molecule type" value="Genomic_DNA"/>
</dbReference>
<comment type="caution">
    <text evidence="4">The sequence shown here is derived from an EMBL/GenBank/DDBJ whole genome shotgun (WGS) entry which is preliminary data.</text>
</comment>
<feature type="domain" description="Phytocyanin" evidence="3">
    <location>
        <begin position="135"/>
        <end position="210"/>
    </location>
</feature>
<dbReference type="AlphaFoldDB" id="A0A835WIK3"/>
<dbReference type="SUPFAM" id="SSF49503">
    <property type="entry name" value="Cupredoxins"/>
    <property type="match status" value="1"/>
</dbReference>
<dbReference type="GO" id="GO:0009055">
    <property type="term" value="F:electron transfer activity"/>
    <property type="evidence" value="ECO:0007669"/>
    <property type="project" value="InterPro"/>
</dbReference>
<proteinExistence type="predicted"/>
<feature type="region of interest" description="Disordered" evidence="1">
    <location>
        <begin position="221"/>
        <end position="241"/>
    </location>
</feature>
<evidence type="ECO:0000256" key="1">
    <source>
        <dbReference type="SAM" id="MobiDB-lite"/>
    </source>
</evidence>
<dbReference type="InterPro" id="IPR039391">
    <property type="entry name" value="Phytocyanin-like"/>
</dbReference>
<dbReference type="PANTHER" id="PTHR33021">
    <property type="entry name" value="BLUE COPPER PROTEIN"/>
    <property type="match status" value="1"/>
</dbReference>
<evidence type="ECO:0000259" key="3">
    <source>
        <dbReference type="Pfam" id="PF02298"/>
    </source>
</evidence>
<protein>
    <recommendedName>
        <fullName evidence="3">Phytocyanin domain-containing protein</fullName>
    </recommendedName>
</protein>
<reference evidence="4" key="1">
    <citation type="journal article" date="2020" name="bioRxiv">
        <title>Comparative genomics of Chlamydomonas.</title>
        <authorList>
            <person name="Craig R.J."/>
            <person name="Hasan A.R."/>
            <person name="Ness R.W."/>
            <person name="Keightley P.D."/>
        </authorList>
    </citation>
    <scope>NUCLEOTIDE SEQUENCE</scope>
    <source>
        <strain evidence="4">CCAP 11/173</strain>
    </source>
</reference>
<dbReference type="Gene3D" id="2.60.40.420">
    <property type="entry name" value="Cupredoxins - blue copper proteins"/>
    <property type="match status" value="1"/>
</dbReference>
<dbReference type="OrthoDB" id="526868at2759"/>
<keyword evidence="5" id="KW-1185">Reference proteome</keyword>
<accession>A0A835WIK3</accession>
<name>A0A835WIK3_9CHLO</name>
<feature type="chain" id="PRO_5032477373" description="Phytocyanin domain-containing protein" evidence="2">
    <location>
        <begin position="20"/>
        <end position="241"/>
    </location>
</feature>
<feature type="signal peptide" evidence="2">
    <location>
        <begin position="1"/>
        <end position="19"/>
    </location>
</feature>